<evidence type="ECO:0000256" key="4">
    <source>
        <dbReference type="SAM" id="MobiDB-lite"/>
    </source>
</evidence>
<dbReference type="EMBL" id="HBIB01013192">
    <property type="protein sequence ID" value="CAE0246514.1"/>
    <property type="molecule type" value="Transcribed_RNA"/>
</dbReference>
<feature type="region of interest" description="Disordered" evidence="4">
    <location>
        <begin position="66"/>
        <end position="119"/>
    </location>
</feature>
<feature type="compositionally biased region" description="Polar residues" evidence="4">
    <location>
        <begin position="1"/>
        <end position="12"/>
    </location>
</feature>
<proteinExistence type="inferred from homology"/>
<evidence type="ECO:0008006" key="6">
    <source>
        <dbReference type="Google" id="ProtNLM"/>
    </source>
</evidence>
<feature type="region of interest" description="Disordered" evidence="4">
    <location>
        <begin position="1"/>
        <end position="23"/>
    </location>
</feature>
<dbReference type="AlphaFoldDB" id="A0A7S3D4N4"/>
<evidence type="ECO:0000256" key="2">
    <source>
        <dbReference type="ARBA" id="ARBA00022845"/>
    </source>
</evidence>
<name>A0A7S3D4N4_9EUKA</name>
<comment type="similarity">
    <text evidence="1">Belongs to the eIF4E-binding protein family.</text>
</comment>
<organism evidence="5">
    <name type="scientific">Palpitomonas bilix</name>
    <dbReference type="NCBI Taxonomy" id="652834"/>
    <lineage>
        <taxon>Eukaryota</taxon>
        <taxon>Eukaryota incertae sedis</taxon>
    </lineage>
</organism>
<dbReference type="PANTHER" id="PTHR12669:SF12">
    <property type="entry name" value="EUKARYOTIC TRANSLATION INITIATION FACTOR 4E-BINDING PROTEIN"/>
    <property type="match status" value="1"/>
</dbReference>
<dbReference type="InterPro" id="IPR008606">
    <property type="entry name" value="EIF4EBP"/>
</dbReference>
<gene>
    <name evidence="5" type="ORF">PBIL07802_LOCUS8697</name>
</gene>
<keyword evidence="3" id="KW-0652">Protein synthesis inhibitor</keyword>
<protein>
    <recommendedName>
        <fullName evidence="6">Eukaryotic translation initiation factor 4E binding protein</fullName>
    </recommendedName>
</protein>
<keyword evidence="2" id="KW-0810">Translation regulation</keyword>
<dbReference type="GO" id="GO:0008190">
    <property type="term" value="F:eukaryotic initiation factor 4E binding"/>
    <property type="evidence" value="ECO:0007669"/>
    <property type="project" value="InterPro"/>
</dbReference>
<dbReference type="Pfam" id="PF05456">
    <property type="entry name" value="eIF_4EBP"/>
    <property type="match status" value="1"/>
</dbReference>
<dbReference type="PANTHER" id="PTHR12669">
    <property type="entry name" value="EUKARYOTIC TRANSLATION INITIATION FACTOR 4E-BINDING PROTEIN"/>
    <property type="match status" value="1"/>
</dbReference>
<reference evidence="5" key="1">
    <citation type="submission" date="2021-01" db="EMBL/GenBank/DDBJ databases">
        <authorList>
            <person name="Corre E."/>
            <person name="Pelletier E."/>
            <person name="Niang G."/>
            <person name="Scheremetjew M."/>
            <person name="Finn R."/>
            <person name="Kale V."/>
            <person name="Holt S."/>
            <person name="Cochrane G."/>
            <person name="Meng A."/>
            <person name="Brown T."/>
            <person name="Cohen L."/>
        </authorList>
    </citation>
    <scope>NUCLEOTIDE SEQUENCE</scope>
    <source>
        <strain evidence="5">NIES-2562</strain>
    </source>
</reference>
<evidence type="ECO:0000256" key="1">
    <source>
        <dbReference type="ARBA" id="ARBA00005480"/>
    </source>
</evidence>
<accession>A0A7S3D4N4</accession>
<dbReference type="GO" id="GO:0045947">
    <property type="term" value="P:negative regulation of translational initiation"/>
    <property type="evidence" value="ECO:0007669"/>
    <property type="project" value="InterPro"/>
</dbReference>
<feature type="compositionally biased region" description="Basic and acidic residues" evidence="4">
    <location>
        <begin position="99"/>
        <end position="111"/>
    </location>
</feature>
<evidence type="ECO:0000256" key="3">
    <source>
        <dbReference type="ARBA" id="ARBA00023193"/>
    </source>
</evidence>
<sequence>MSLASSDSNKPPRSSGVAIPARGKQLSEADFASLTVTPGGQHYLATTPGGTKLVYDKNTLLMMRNSPYSKSPPMGLNINAIPGITKTGGIEVKSPPPRSVEEEKEDMKPIDEETQFDMD</sequence>
<dbReference type="GO" id="GO:0005737">
    <property type="term" value="C:cytoplasm"/>
    <property type="evidence" value="ECO:0007669"/>
    <property type="project" value="TreeGrafter"/>
</dbReference>
<evidence type="ECO:0000313" key="5">
    <source>
        <dbReference type="EMBL" id="CAE0246514.1"/>
    </source>
</evidence>